<evidence type="ECO:0000259" key="7">
    <source>
        <dbReference type="PROSITE" id="PS51285"/>
    </source>
</evidence>
<dbReference type="EMBL" id="KB445643">
    <property type="protein sequence ID" value="EMD63972.1"/>
    <property type="molecule type" value="Genomic_DNA"/>
</dbReference>
<proteinExistence type="predicted"/>
<dbReference type="PROSITE" id="PS51285">
    <property type="entry name" value="AGC_KINASE_CTER"/>
    <property type="match status" value="1"/>
</dbReference>
<accession>M2T4P6</accession>
<dbReference type="OMA" id="CEQDEIN"/>
<feature type="compositionally biased region" description="Low complexity" evidence="6">
    <location>
        <begin position="186"/>
        <end position="198"/>
    </location>
</feature>
<evidence type="ECO:0000256" key="4">
    <source>
        <dbReference type="ARBA" id="ARBA00022777"/>
    </source>
</evidence>
<dbReference type="AlphaFoldDB" id="M2T4P6"/>
<feature type="domain" description="AGC-kinase C-terminal" evidence="7">
    <location>
        <begin position="254"/>
        <end position="349"/>
    </location>
</feature>
<dbReference type="InterPro" id="IPR000961">
    <property type="entry name" value="AGC-kinase_C"/>
</dbReference>
<dbReference type="KEGG" id="bsc:COCSADRAFT_141976"/>
<feature type="region of interest" description="Disordered" evidence="6">
    <location>
        <begin position="168"/>
        <end position="202"/>
    </location>
</feature>
<evidence type="ECO:0000313" key="9">
    <source>
        <dbReference type="Proteomes" id="UP000016934"/>
    </source>
</evidence>
<dbReference type="GO" id="GO:0005524">
    <property type="term" value="F:ATP binding"/>
    <property type="evidence" value="ECO:0007669"/>
    <property type="project" value="UniProtKB-KW"/>
</dbReference>
<feature type="compositionally biased region" description="Acidic residues" evidence="6">
    <location>
        <begin position="287"/>
        <end position="303"/>
    </location>
</feature>
<protein>
    <recommendedName>
        <fullName evidence="7">AGC-kinase C-terminal domain-containing protein</fullName>
    </recommendedName>
</protein>
<keyword evidence="9" id="KW-1185">Reference proteome</keyword>
<keyword evidence="4" id="KW-0418">Kinase</keyword>
<dbReference type="OrthoDB" id="3695316at2759"/>
<dbReference type="HOGENOM" id="CLU_071368_0_0_1"/>
<evidence type="ECO:0000256" key="3">
    <source>
        <dbReference type="ARBA" id="ARBA00022741"/>
    </source>
</evidence>
<dbReference type="Proteomes" id="UP000016934">
    <property type="component" value="Unassembled WGS sequence"/>
</dbReference>
<evidence type="ECO:0000256" key="2">
    <source>
        <dbReference type="ARBA" id="ARBA00022679"/>
    </source>
</evidence>
<evidence type="ECO:0000256" key="1">
    <source>
        <dbReference type="ARBA" id="ARBA00022527"/>
    </source>
</evidence>
<feature type="compositionally biased region" description="Basic and acidic residues" evidence="6">
    <location>
        <begin position="80"/>
        <end position="104"/>
    </location>
</feature>
<name>M2T4P6_COCSN</name>
<keyword evidence="3" id="KW-0547">Nucleotide-binding</keyword>
<feature type="compositionally biased region" description="Basic residues" evidence="6">
    <location>
        <begin position="105"/>
        <end position="114"/>
    </location>
</feature>
<evidence type="ECO:0000256" key="5">
    <source>
        <dbReference type="ARBA" id="ARBA00022840"/>
    </source>
</evidence>
<feature type="compositionally biased region" description="Basic and acidic residues" evidence="6">
    <location>
        <begin position="257"/>
        <end position="270"/>
    </location>
</feature>
<reference evidence="9" key="2">
    <citation type="journal article" date="2013" name="PLoS Genet.">
        <title>Comparative genome structure, secondary metabolite, and effector coding capacity across Cochliobolus pathogens.</title>
        <authorList>
            <person name="Condon B.J."/>
            <person name="Leng Y."/>
            <person name="Wu D."/>
            <person name="Bushley K.E."/>
            <person name="Ohm R.A."/>
            <person name="Otillar R."/>
            <person name="Martin J."/>
            <person name="Schackwitz W."/>
            <person name="Grimwood J."/>
            <person name="MohdZainudin N."/>
            <person name="Xue C."/>
            <person name="Wang R."/>
            <person name="Manning V.A."/>
            <person name="Dhillon B."/>
            <person name="Tu Z.J."/>
            <person name="Steffenson B.J."/>
            <person name="Salamov A."/>
            <person name="Sun H."/>
            <person name="Lowry S."/>
            <person name="LaButti K."/>
            <person name="Han J."/>
            <person name="Copeland A."/>
            <person name="Lindquist E."/>
            <person name="Barry K."/>
            <person name="Schmutz J."/>
            <person name="Baker S.E."/>
            <person name="Ciuffetti L.M."/>
            <person name="Grigoriev I.V."/>
            <person name="Zhong S."/>
            <person name="Turgeon B.G."/>
        </authorList>
    </citation>
    <scope>NUCLEOTIDE SEQUENCE [LARGE SCALE GENOMIC DNA]</scope>
    <source>
        <strain evidence="9">ND90Pr / ATCC 201652</strain>
    </source>
</reference>
<feature type="region of interest" description="Disordered" evidence="6">
    <location>
        <begin position="253"/>
        <end position="349"/>
    </location>
</feature>
<feature type="compositionally biased region" description="Acidic residues" evidence="6">
    <location>
        <begin position="324"/>
        <end position="349"/>
    </location>
</feature>
<feature type="region of interest" description="Disordered" evidence="6">
    <location>
        <begin position="1"/>
        <end position="23"/>
    </location>
</feature>
<sequence length="349" mass="40161">MDEDIPESIPEGLAEPRSVEIPAGFTPEEWETITEGFDCEQDEINNIIAERGSSGSQKGRPTGLTVPFKGQLSSSSRAIAQRDRAALRTQEEKALEKAKDSDRSAKHHLHKKVKASKDYNELPEIAKAQFLVDKEERLLEQRFSEKRSAEWLEQAFRMAHKKWSKIQNEIDKRRHKKTLHRVQEASKSSSSQPRQSRSTTRLFASGGALEKLLRDEYQNGLHKLENNSFESKQEKDEWQAFVEALSPDELALVTDSQWEKREPTPIHDQFDPDIELADNKPYIEGYGSDECEEEVDDEDEEDFNGTSDYLTDEQWEDLKAQGAEQDEEDDRFQDQEESEFEGFSDDDEA</sequence>
<dbReference type="GeneID" id="19131226"/>
<gene>
    <name evidence="8" type="ORF">COCSADRAFT_141976</name>
</gene>
<dbReference type="GO" id="GO:0004674">
    <property type="term" value="F:protein serine/threonine kinase activity"/>
    <property type="evidence" value="ECO:0007669"/>
    <property type="project" value="UniProtKB-KW"/>
</dbReference>
<organism evidence="8 9">
    <name type="scientific">Cochliobolus sativus (strain ND90Pr / ATCC 201652)</name>
    <name type="common">Common root rot and spot blotch fungus</name>
    <name type="synonym">Bipolaris sorokiniana</name>
    <dbReference type="NCBI Taxonomy" id="665912"/>
    <lineage>
        <taxon>Eukaryota</taxon>
        <taxon>Fungi</taxon>
        <taxon>Dikarya</taxon>
        <taxon>Ascomycota</taxon>
        <taxon>Pezizomycotina</taxon>
        <taxon>Dothideomycetes</taxon>
        <taxon>Pleosporomycetidae</taxon>
        <taxon>Pleosporales</taxon>
        <taxon>Pleosporineae</taxon>
        <taxon>Pleosporaceae</taxon>
        <taxon>Bipolaris</taxon>
    </lineage>
</organism>
<dbReference type="RefSeq" id="XP_007699898.1">
    <property type="nucleotide sequence ID" value="XM_007701708.1"/>
</dbReference>
<reference evidence="8 9" key="1">
    <citation type="journal article" date="2012" name="PLoS Pathog.">
        <title>Diverse lifestyles and strategies of plant pathogenesis encoded in the genomes of eighteen Dothideomycetes fungi.</title>
        <authorList>
            <person name="Ohm R.A."/>
            <person name="Feau N."/>
            <person name="Henrissat B."/>
            <person name="Schoch C.L."/>
            <person name="Horwitz B.A."/>
            <person name="Barry K.W."/>
            <person name="Condon B.J."/>
            <person name="Copeland A.C."/>
            <person name="Dhillon B."/>
            <person name="Glaser F."/>
            <person name="Hesse C.N."/>
            <person name="Kosti I."/>
            <person name="LaButti K."/>
            <person name="Lindquist E.A."/>
            <person name="Lucas S."/>
            <person name="Salamov A.A."/>
            <person name="Bradshaw R.E."/>
            <person name="Ciuffetti L."/>
            <person name="Hamelin R.C."/>
            <person name="Kema G.H.J."/>
            <person name="Lawrence C."/>
            <person name="Scott J.A."/>
            <person name="Spatafora J.W."/>
            <person name="Turgeon B.G."/>
            <person name="de Wit P.J.G.M."/>
            <person name="Zhong S."/>
            <person name="Goodwin S.B."/>
            <person name="Grigoriev I.V."/>
        </authorList>
    </citation>
    <scope>NUCLEOTIDE SEQUENCE [LARGE SCALE GENOMIC DNA]</scope>
    <source>
        <strain evidence="9">ND90Pr / ATCC 201652</strain>
    </source>
</reference>
<evidence type="ECO:0000256" key="6">
    <source>
        <dbReference type="SAM" id="MobiDB-lite"/>
    </source>
</evidence>
<keyword evidence="5" id="KW-0067">ATP-binding</keyword>
<evidence type="ECO:0000313" key="8">
    <source>
        <dbReference type="EMBL" id="EMD63972.1"/>
    </source>
</evidence>
<keyword evidence="1" id="KW-0723">Serine/threonine-protein kinase</keyword>
<feature type="region of interest" description="Disordered" evidence="6">
    <location>
        <begin position="48"/>
        <end position="115"/>
    </location>
</feature>
<keyword evidence="2" id="KW-0808">Transferase</keyword>